<organism evidence="3 4">
    <name type="scientific">Phaeosphaeria nodorum (strain SN15 / ATCC MYA-4574 / FGSC 10173)</name>
    <name type="common">Glume blotch fungus</name>
    <name type="synonym">Parastagonospora nodorum</name>
    <dbReference type="NCBI Taxonomy" id="321614"/>
    <lineage>
        <taxon>Eukaryota</taxon>
        <taxon>Fungi</taxon>
        <taxon>Dikarya</taxon>
        <taxon>Ascomycota</taxon>
        <taxon>Pezizomycotina</taxon>
        <taxon>Dothideomycetes</taxon>
        <taxon>Pleosporomycetidae</taxon>
        <taxon>Pleosporales</taxon>
        <taxon>Pleosporineae</taxon>
        <taxon>Phaeosphaeriaceae</taxon>
        <taxon>Parastagonospora</taxon>
    </lineage>
</organism>
<feature type="transmembrane region" description="Helical" evidence="2">
    <location>
        <begin position="20"/>
        <end position="45"/>
    </location>
</feature>
<keyword evidence="2" id="KW-0812">Transmembrane</keyword>
<dbReference type="RefSeq" id="XP_001792544.1">
    <property type="nucleotide sequence ID" value="XM_001792492.1"/>
</dbReference>
<evidence type="ECO:0000313" key="4">
    <source>
        <dbReference type="Proteomes" id="UP000663193"/>
    </source>
</evidence>
<proteinExistence type="predicted"/>
<dbReference type="KEGG" id="pno:SNOG_01920"/>
<feature type="compositionally biased region" description="Polar residues" evidence="1">
    <location>
        <begin position="103"/>
        <end position="112"/>
    </location>
</feature>
<evidence type="ECO:0000256" key="1">
    <source>
        <dbReference type="SAM" id="MobiDB-lite"/>
    </source>
</evidence>
<gene>
    <name evidence="3" type="ORF">JI435_019200</name>
</gene>
<feature type="region of interest" description="Disordered" evidence="1">
    <location>
        <begin position="87"/>
        <end position="112"/>
    </location>
</feature>
<sequence length="112" mass="12694">MYIPHHATTSLLKRDNMGFVIPPWAIILLVMLGGGFAICCGYALFRFYYEPSDETKWASRRPEQDAYMREVRERHWHELSRRTGGAAYFQPKGDGLGHAPISPSGNSNTTYG</sequence>
<dbReference type="VEuPathDB" id="FungiDB:JI435_019200"/>
<name>A0A7U2ERG2_PHANO</name>
<keyword evidence="2" id="KW-0472">Membrane</keyword>
<dbReference type="Proteomes" id="UP000663193">
    <property type="component" value="Chromosome 2"/>
</dbReference>
<accession>A0A7U2ERG2</accession>
<dbReference type="AlphaFoldDB" id="A0A7U2ERG2"/>
<evidence type="ECO:0000256" key="2">
    <source>
        <dbReference type="SAM" id="Phobius"/>
    </source>
</evidence>
<evidence type="ECO:0000313" key="3">
    <source>
        <dbReference type="EMBL" id="QRC91706.1"/>
    </source>
</evidence>
<dbReference type="EMBL" id="CP069024">
    <property type="protein sequence ID" value="QRC91706.1"/>
    <property type="molecule type" value="Genomic_DNA"/>
</dbReference>
<keyword evidence="2" id="KW-1133">Transmembrane helix</keyword>
<dbReference type="OMA" id="RDNMGFQ"/>
<keyword evidence="4" id="KW-1185">Reference proteome</keyword>
<reference evidence="4" key="1">
    <citation type="journal article" date="2021" name="BMC Genomics">
        <title>Chromosome-level genome assembly and manually-curated proteome of model necrotroph Parastagonospora nodorum Sn15 reveals a genome-wide trove of candidate effector homologs, and redundancy of virulence-related functions within an accessory chromosome.</title>
        <authorList>
            <person name="Bertazzoni S."/>
            <person name="Jones D.A.B."/>
            <person name="Phan H.T."/>
            <person name="Tan K.-C."/>
            <person name="Hane J.K."/>
        </authorList>
    </citation>
    <scope>NUCLEOTIDE SEQUENCE [LARGE SCALE GENOMIC DNA]</scope>
    <source>
        <strain evidence="4">SN15 / ATCC MYA-4574 / FGSC 10173)</strain>
    </source>
</reference>
<protein>
    <submittedName>
        <fullName evidence="3">Uncharacterized protein</fullName>
    </submittedName>
</protein>
<dbReference type="OrthoDB" id="3641893at2759"/>